<sequence>MPKYNFRQLSNLLAKWGQSKQQLPVNNDTFKEKVISTLKPGYAPTVAPRRFTFVRLSLASVAGLYAIFLIVSPYVNQKFTAVTSYPESYYDTNMGDLGLGYAATTGLGEEQTSALYKFTDRIDFTNSTPITDTREFLKTGYQAKIKTRKVQQLGGQIQTMVRGYGGRIDSSSLNSKYGNISFVMPKSALESFQNELKGIVSERFLDESTSARNLLSRKQSVEKQTDSTQTQLNDYEEKRDALIKDHDSKIASWNKQINTLTVSINVLNQEVTTDTARLADIAKKIANLNYSKNLLKQNIANENNLYQKNLGYYDSSISSIKSQLTNLAERDQAILDDVETVSGSVSLRFVSVIEMIDLYVSVRYVSIGLLVVLVAYLLRARKQDDFVLP</sequence>
<comment type="caution">
    <text evidence="3">The sequence shown here is derived from an EMBL/GenBank/DDBJ whole genome shotgun (WGS) entry which is preliminary data.</text>
</comment>
<evidence type="ECO:0000256" key="1">
    <source>
        <dbReference type="SAM" id="Coils"/>
    </source>
</evidence>
<feature type="coiled-coil region" evidence="1">
    <location>
        <begin position="218"/>
        <end position="245"/>
    </location>
</feature>
<feature type="transmembrane region" description="Helical" evidence="2">
    <location>
        <begin position="358"/>
        <end position="378"/>
    </location>
</feature>
<protein>
    <submittedName>
        <fullName evidence="3">Uncharacterized protein</fullName>
    </submittedName>
</protein>
<feature type="transmembrane region" description="Helical" evidence="2">
    <location>
        <begin position="56"/>
        <end position="75"/>
    </location>
</feature>
<organism evidence="3 4">
    <name type="scientific">Candidatus Magasanikbacteria bacterium RIFOXYC2_FULL_42_28</name>
    <dbReference type="NCBI Taxonomy" id="1798704"/>
    <lineage>
        <taxon>Bacteria</taxon>
        <taxon>Candidatus Magasanikiibacteriota</taxon>
    </lineage>
</organism>
<proteinExistence type="predicted"/>
<evidence type="ECO:0000313" key="3">
    <source>
        <dbReference type="EMBL" id="OGH88214.1"/>
    </source>
</evidence>
<evidence type="ECO:0000313" key="4">
    <source>
        <dbReference type="Proteomes" id="UP000177907"/>
    </source>
</evidence>
<dbReference type="STRING" id="1798704.A3J93_00540"/>
<reference evidence="3 4" key="1">
    <citation type="journal article" date="2016" name="Nat. Commun.">
        <title>Thousands of microbial genomes shed light on interconnected biogeochemical processes in an aquifer system.</title>
        <authorList>
            <person name="Anantharaman K."/>
            <person name="Brown C.T."/>
            <person name="Hug L.A."/>
            <person name="Sharon I."/>
            <person name="Castelle C.J."/>
            <person name="Probst A.J."/>
            <person name="Thomas B.C."/>
            <person name="Singh A."/>
            <person name="Wilkins M.J."/>
            <person name="Karaoz U."/>
            <person name="Brodie E.L."/>
            <person name="Williams K.H."/>
            <person name="Hubbard S.S."/>
            <person name="Banfield J.F."/>
        </authorList>
    </citation>
    <scope>NUCLEOTIDE SEQUENCE [LARGE SCALE GENOMIC DNA]</scope>
</reference>
<dbReference type="Proteomes" id="UP000177907">
    <property type="component" value="Unassembled WGS sequence"/>
</dbReference>
<evidence type="ECO:0000256" key="2">
    <source>
        <dbReference type="SAM" id="Phobius"/>
    </source>
</evidence>
<gene>
    <name evidence="3" type="ORF">A3J93_00540</name>
</gene>
<keyword evidence="1" id="KW-0175">Coiled coil</keyword>
<keyword evidence="2" id="KW-1133">Transmembrane helix</keyword>
<accession>A0A1F6NX42</accession>
<name>A0A1F6NX42_9BACT</name>
<keyword evidence="2" id="KW-0812">Transmembrane</keyword>
<dbReference type="EMBL" id="MFQZ01000005">
    <property type="protein sequence ID" value="OGH88214.1"/>
    <property type="molecule type" value="Genomic_DNA"/>
</dbReference>
<keyword evidence="2" id="KW-0472">Membrane</keyword>
<dbReference type="Gene3D" id="1.10.287.1490">
    <property type="match status" value="1"/>
</dbReference>
<dbReference type="AlphaFoldDB" id="A0A1F6NX42"/>